<dbReference type="InterPro" id="IPR013647">
    <property type="entry name" value="OligopepF_N_dom"/>
</dbReference>
<proteinExistence type="predicted"/>
<evidence type="ECO:0000313" key="2">
    <source>
        <dbReference type="EMBL" id="UUI03494.1"/>
    </source>
</evidence>
<feature type="domain" description="Oligopeptidase F N-terminal" evidence="1">
    <location>
        <begin position="150"/>
        <end position="216"/>
    </location>
</feature>
<sequence length="314" mass="36931">MINIFKTGSFPFLICYHRNIRSVFIHDKNGRIKMRETRYKKVWNLNNLFPCGSGPSSFDNYVKQLEMEITELEEKINLFDNLIEINESLGVKSVLKHIGKIWKKLSQANSFITCLSAQNTKDQDAVVLKEITSFMSAHFESVINKFQYIILETEEEHWTEIIEIKALTEYKFILTEWREKGKLLLPENEERLISDLMMDGYHAWRQFYNSLIGKIKINIPFEEEVRELSVGQAFNLRSHSNECIRKAAHHALEESLQKEEDLFAQILNHIAGFRLQVYKNKNLPHILTESLMKNHLKRIISHCFVIQEVCPQKI</sequence>
<protein>
    <recommendedName>
        <fullName evidence="1">Oligopeptidase F N-terminal domain-containing protein</fullName>
    </recommendedName>
</protein>
<dbReference type="RefSeq" id="WP_256708561.1">
    <property type="nucleotide sequence ID" value="NZ_CP101914.1"/>
</dbReference>
<accession>A0ABY5JTH0</accession>
<organism evidence="2 3">
    <name type="scientific">Oceanobacillus jeddahense</name>
    <dbReference type="NCBI Taxonomy" id="1462527"/>
    <lineage>
        <taxon>Bacteria</taxon>
        <taxon>Bacillati</taxon>
        <taxon>Bacillota</taxon>
        <taxon>Bacilli</taxon>
        <taxon>Bacillales</taxon>
        <taxon>Bacillaceae</taxon>
        <taxon>Oceanobacillus</taxon>
    </lineage>
</organism>
<evidence type="ECO:0000259" key="1">
    <source>
        <dbReference type="Pfam" id="PF08439"/>
    </source>
</evidence>
<dbReference type="Gene3D" id="1.10.1370.30">
    <property type="match status" value="1"/>
</dbReference>
<name>A0ABY5JTH0_9BACI</name>
<dbReference type="EMBL" id="CP101914">
    <property type="protein sequence ID" value="UUI03494.1"/>
    <property type="molecule type" value="Genomic_DNA"/>
</dbReference>
<evidence type="ECO:0000313" key="3">
    <source>
        <dbReference type="Proteomes" id="UP001059773"/>
    </source>
</evidence>
<dbReference type="SUPFAM" id="SSF55486">
    <property type="entry name" value="Metalloproteases ('zincins'), catalytic domain"/>
    <property type="match status" value="1"/>
</dbReference>
<keyword evidence="3" id="KW-1185">Reference proteome</keyword>
<dbReference type="Proteomes" id="UP001059773">
    <property type="component" value="Chromosome"/>
</dbReference>
<reference evidence="2" key="1">
    <citation type="submission" date="2022-07" db="EMBL/GenBank/DDBJ databases">
        <title>FELIX.</title>
        <authorList>
            <person name="Wan K.H."/>
            <person name="Park S."/>
            <person name="Lawrence Q."/>
            <person name="Eichenberger J.P."/>
            <person name="Booth B.W."/>
            <person name="Piaggio A.J."/>
            <person name="Chandler J.C."/>
            <person name="Franklin A.B."/>
            <person name="Celniker S.E."/>
        </authorList>
    </citation>
    <scope>NUCLEOTIDE SEQUENCE</scope>
    <source>
        <strain evidence="2">QA-1986 374</strain>
    </source>
</reference>
<dbReference type="Pfam" id="PF08439">
    <property type="entry name" value="Peptidase_M3_N"/>
    <property type="match status" value="1"/>
</dbReference>
<gene>
    <name evidence="2" type="ORF">NP439_02005</name>
</gene>